<keyword evidence="7" id="KW-0067">ATP-binding</keyword>
<keyword evidence="6 11" id="KW-0418">Kinase</keyword>
<evidence type="ECO:0000256" key="4">
    <source>
        <dbReference type="ARBA" id="ARBA00022679"/>
    </source>
</evidence>
<evidence type="ECO:0000313" key="12">
    <source>
        <dbReference type="Proteomes" id="UP000279029"/>
    </source>
</evidence>
<dbReference type="Pfam" id="PF07730">
    <property type="entry name" value="HisKA_3"/>
    <property type="match status" value="1"/>
</dbReference>
<dbReference type="Pfam" id="PF02518">
    <property type="entry name" value="HATPase_c"/>
    <property type="match status" value="1"/>
</dbReference>
<feature type="transmembrane region" description="Helical" evidence="9">
    <location>
        <begin position="85"/>
        <end position="103"/>
    </location>
</feature>
<feature type="domain" description="Histidine kinase" evidence="10">
    <location>
        <begin position="254"/>
        <end position="438"/>
    </location>
</feature>
<dbReference type="PROSITE" id="PS50109">
    <property type="entry name" value="HIS_KIN"/>
    <property type="match status" value="1"/>
</dbReference>
<evidence type="ECO:0000313" key="11">
    <source>
        <dbReference type="EMBL" id="VDN48887.1"/>
    </source>
</evidence>
<dbReference type="EMBL" id="LR130778">
    <property type="protein sequence ID" value="VDN48887.1"/>
    <property type="molecule type" value="Genomic_DNA"/>
</dbReference>
<dbReference type="InterPro" id="IPR003594">
    <property type="entry name" value="HATPase_dom"/>
</dbReference>
<dbReference type="PANTHER" id="PTHR24421">
    <property type="entry name" value="NITRATE/NITRITE SENSOR PROTEIN NARX-RELATED"/>
    <property type="match status" value="1"/>
</dbReference>
<dbReference type="AlphaFoldDB" id="A0A3P7PZ95"/>
<evidence type="ECO:0000256" key="7">
    <source>
        <dbReference type="ARBA" id="ARBA00022840"/>
    </source>
</evidence>
<sequence>MLETTPISIIRKLNYLVNVVVILFFSFIISSTTTKIFDGFLAREFLERVQYLPIIPQNIAVLAMVYMLALGASNILKSYLLKRKFFGVRLLLLVDFWLCFMIVYYMNFSYRGIFLLLMMNIITYAKEPHSRVWMLIFALVSFILLDYDIWSNRLAMLSLTEYVDYNPEEVKIFMLVGKNLLTSINEIGFIGFLYLLLQNKINENAAISSLNTKLRETASELKMANMQLEVFAQTMEENAKMKERNRLAREIHDILGHSLTSITTGLEACVSIIGFEPEVAKTQLGKILELSRKGLDEVRRSVRELKVDTISKSELIPAITIMVNDINECTPVKIDMEISGQVLKLKEDEEQTVYRIIQESITNAIRHGKASHIDLHIDFYQHVVKVMVADNGKGSVNVEEGFGLTHIRERIAMLNGTMMYETNPGEGFTINVGIPIRWGSAYD</sequence>
<protein>
    <recommendedName>
        <fullName evidence="2">histidine kinase</fullName>
        <ecNumber evidence="2">2.7.13.3</ecNumber>
    </recommendedName>
</protein>
<gene>
    <name evidence="11" type="ORF">PATL70BA_2976</name>
</gene>
<dbReference type="Gene3D" id="3.30.565.10">
    <property type="entry name" value="Histidine kinase-like ATPase, C-terminal domain"/>
    <property type="match status" value="1"/>
</dbReference>
<reference evidence="11 12" key="1">
    <citation type="submission" date="2018-09" db="EMBL/GenBank/DDBJ databases">
        <authorList>
            <person name="Postec A."/>
        </authorList>
    </citation>
    <scope>NUCLEOTIDE SEQUENCE [LARGE SCALE GENOMIC DNA]</scope>
    <source>
        <strain evidence="11">70B-A</strain>
    </source>
</reference>
<dbReference type="OrthoDB" id="9781904at2"/>
<dbReference type="GO" id="GO:0000155">
    <property type="term" value="F:phosphorelay sensor kinase activity"/>
    <property type="evidence" value="ECO:0007669"/>
    <property type="project" value="InterPro"/>
</dbReference>
<dbReference type="GO" id="GO:0016020">
    <property type="term" value="C:membrane"/>
    <property type="evidence" value="ECO:0007669"/>
    <property type="project" value="InterPro"/>
</dbReference>
<evidence type="ECO:0000256" key="2">
    <source>
        <dbReference type="ARBA" id="ARBA00012438"/>
    </source>
</evidence>
<dbReference type="InterPro" id="IPR011712">
    <property type="entry name" value="Sig_transdc_His_kin_sub3_dim/P"/>
</dbReference>
<dbReference type="GO" id="GO:0046983">
    <property type="term" value="F:protein dimerization activity"/>
    <property type="evidence" value="ECO:0007669"/>
    <property type="project" value="InterPro"/>
</dbReference>
<dbReference type="Gene3D" id="1.20.5.1930">
    <property type="match status" value="1"/>
</dbReference>
<dbReference type="GO" id="GO:0005524">
    <property type="term" value="F:ATP binding"/>
    <property type="evidence" value="ECO:0007669"/>
    <property type="project" value="UniProtKB-KW"/>
</dbReference>
<feature type="transmembrane region" description="Helical" evidence="9">
    <location>
        <begin position="109"/>
        <end position="125"/>
    </location>
</feature>
<proteinExistence type="predicted"/>
<feature type="transmembrane region" description="Helical" evidence="9">
    <location>
        <begin position="132"/>
        <end position="150"/>
    </location>
</feature>
<dbReference type="InterPro" id="IPR005467">
    <property type="entry name" value="His_kinase_dom"/>
</dbReference>
<accession>A0A3P7PZ95</accession>
<keyword evidence="9" id="KW-0472">Membrane</keyword>
<evidence type="ECO:0000256" key="8">
    <source>
        <dbReference type="ARBA" id="ARBA00023012"/>
    </source>
</evidence>
<dbReference type="PANTHER" id="PTHR24421:SF10">
    <property type="entry name" value="NITRATE_NITRITE SENSOR PROTEIN NARQ"/>
    <property type="match status" value="1"/>
</dbReference>
<evidence type="ECO:0000259" key="10">
    <source>
        <dbReference type="PROSITE" id="PS50109"/>
    </source>
</evidence>
<evidence type="ECO:0000256" key="3">
    <source>
        <dbReference type="ARBA" id="ARBA00022553"/>
    </source>
</evidence>
<dbReference type="SUPFAM" id="SSF55874">
    <property type="entry name" value="ATPase domain of HSP90 chaperone/DNA topoisomerase II/histidine kinase"/>
    <property type="match status" value="1"/>
</dbReference>
<keyword evidence="9" id="KW-0812">Transmembrane</keyword>
<dbReference type="RefSeq" id="WP_125137954.1">
    <property type="nucleotide sequence ID" value="NZ_LR130778.1"/>
</dbReference>
<dbReference type="InterPro" id="IPR050482">
    <property type="entry name" value="Sensor_HK_TwoCompSys"/>
</dbReference>
<keyword evidence="9" id="KW-1133">Transmembrane helix</keyword>
<feature type="transmembrane region" description="Helical" evidence="9">
    <location>
        <begin position="51"/>
        <end position="73"/>
    </location>
</feature>
<evidence type="ECO:0000256" key="1">
    <source>
        <dbReference type="ARBA" id="ARBA00000085"/>
    </source>
</evidence>
<feature type="transmembrane region" description="Helical" evidence="9">
    <location>
        <begin position="12"/>
        <end position="31"/>
    </location>
</feature>
<organism evidence="11 12">
    <name type="scientific">Petrocella atlantisensis</name>
    <dbReference type="NCBI Taxonomy" id="2173034"/>
    <lineage>
        <taxon>Bacteria</taxon>
        <taxon>Bacillati</taxon>
        <taxon>Bacillota</taxon>
        <taxon>Clostridia</taxon>
        <taxon>Lachnospirales</taxon>
        <taxon>Vallitaleaceae</taxon>
        <taxon>Petrocella</taxon>
    </lineage>
</organism>
<dbReference type="Proteomes" id="UP000279029">
    <property type="component" value="Chromosome"/>
</dbReference>
<evidence type="ECO:0000256" key="6">
    <source>
        <dbReference type="ARBA" id="ARBA00022777"/>
    </source>
</evidence>
<keyword evidence="4" id="KW-0808">Transferase</keyword>
<keyword evidence="3" id="KW-0597">Phosphoprotein</keyword>
<keyword evidence="5" id="KW-0547">Nucleotide-binding</keyword>
<keyword evidence="12" id="KW-1185">Reference proteome</keyword>
<dbReference type="KEGG" id="cbar:PATL70BA_2976"/>
<dbReference type="EC" id="2.7.13.3" evidence="2"/>
<evidence type="ECO:0000256" key="5">
    <source>
        <dbReference type="ARBA" id="ARBA00022741"/>
    </source>
</evidence>
<comment type="catalytic activity">
    <reaction evidence="1">
        <text>ATP + protein L-histidine = ADP + protein N-phospho-L-histidine.</text>
        <dbReference type="EC" id="2.7.13.3"/>
    </reaction>
</comment>
<name>A0A3P7PZ95_9FIRM</name>
<dbReference type="InterPro" id="IPR036890">
    <property type="entry name" value="HATPase_C_sf"/>
</dbReference>
<dbReference type="CDD" id="cd16917">
    <property type="entry name" value="HATPase_UhpB-NarQ-NarX-like"/>
    <property type="match status" value="1"/>
</dbReference>
<evidence type="ECO:0000256" key="9">
    <source>
        <dbReference type="SAM" id="Phobius"/>
    </source>
</evidence>
<keyword evidence="8" id="KW-0902">Two-component regulatory system</keyword>